<gene>
    <name evidence="1" type="ORF">WJX75_008866</name>
</gene>
<protein>
    <recommendedName>
        <fullName evidence="3">Lipid-binding serum glycoprotein C-terminal domain-containing protein</fullName>
    </recommendedName>
</protein>
<reference evidence="1 2" key="1">
    <citation type="journal article" date="2024" name="Nat. Commun.">
        <title>Phylogenomics reveals the evolutionary origins of lichenization in chlorophyte algae.</title>
        <authorList>
            <person name="Puginier C."/>
            <person name="Libourel C."/>
            <person name="Otte J."/>
            <person name="Skaloud P."/>
            <person name="Haon M."/>
            <person name="Grisel S."/>
            <person name="Petersen M."/>
            <person name="Berrin J.G."/>
            <person name="Delaux P.M."/>
            <person name="Dal Grande F."/>
            <person name="Keller J."/>
        </authorList>
    </citation>
    <scope>NUCLEOTIDE SEQUENCE [LARGE SCALE GENOMIC DNA]</scope>
    <source>
        <strain evidence="1 2">SAG 216-7</strain>
    </source>
</reference>
<evidence type="ECO:0008006" key="3">
    <source>
        <dbReference type="Google" id="ProtNLM"/>
    </source>
</evidence>
<dbReference type="EMBL" id="JALJOT010000002">
    <property type="protein sequence ID" value="KAK9917847.1"/>
    <property type="molecule type" value="Genomic_DNA"/>
</dbReference>
<evidence type="ECO:0000313" key="2">
    <source>
        <dbReference type="Proteomes" id="UP001491310"/>
    </source>
</evidence>
<keyword evidence="2" id="KW-1185">Reference proteome</keyword>
<accession>A0ABR2Z1R2</accession>
<comment type="caution">
    <text evidence="1">The sequence shown here is derived from an EMBL/GenBank/DDBJ whole genome shotgun (WGS) entry which is preliminary data.</text>
</comment>
<name>A0ABR2Z1R2_9CHLO</name>
<organism evidence="1 2">
    <name type="scientific">Coccomyxa subellipsoidea</name>
    <dbReference type="NCBI Taxonomy" id="248742"/>
    <lineage>
        <taxon>Eukaryota</taxon>
        <taxon>Viridiplantae</taxon>
        <taxon>Chlorophyta</taxon>
        <taxon>core chlorophytes</taxon>
        <taxon>Trebouxiophyceae</taxon>
        <taxon>Trebouxiophyceae incertae sedis</taxon>
        <taxon>Coccomyxaceae</taxon>
        <taxon>Coccomyxa</taxon>
    </lineage>
</organism>
<sequence length="289" mass="30664">MLPATTPPGTVAESPNFANPPSAYSGPGYQYDTRVLIVNSSAVVLSCDASQLVIPATTVGSLTVIVQTVPATLEDVFVTVNVTVPDITMSSLYTGFYSGTEAAMLSKIVSVSSAPVHDLKAVTDVALFTLPDFKIGVDFAFKAALKVSVKGKFEEGLTLGAELTAFEVTFNIGPKSAYELLEGFFKAIGRDFRADIGEIFKAELSVTGAVEASAKAPDSECGCVNNKEQASITIQGSSEVEAEVSLVRAANLCINLATFYRDAFSSTFRAPNTKDLPVSGRWELRRPHL</sequence>
<proteinExistence type="predicted"/>
<dbReference type="Proteomes" id="UP001491310">
    <property type="component" value="Unassembled WGS sequence"/>
</dbReference>
<evidence type="ECO:0000313" key="1">
    <source>
        <dbReference type="EMBL" id="KAK9917847.1"/>
    </source>
</evidence>